<sequence>MVRTSRVLLHRTFIPEKSKRRKDVCARKGNNESLLETVTTAAESAAPGAAQTMQPYDYNRGANNYNNSGSNNPNSNAANYGNIQNGVNTPINNPFSYGNNSSNNLSNNNSNMNNDVGNSNMKVNENVYHPPNYYHPQQQIQQGIYGGNQINMNANSSINENMYATGTTPNTYINSQAPYRGVPNQFIPVPNNNNNNNNNNIYKPGGSTLGYDTSGHINSVQPIMNDSYHEFLQFNAFSHFVKSSVNYMPANTTLKQKAYVPLGFIIQPLAPIPEGYPELSSVNFGNSTVVRCKKCRTYINPFVRFEAGGKKWNCNMCYHVNDTPQFYFVPLDEKGKRKDLFQRPELCTGSVEFIAPSDYMIRPPQPPVYLFLIDVTVTSVNSGLLDVVCTTIKKLLPKNNDLNNKKSFDSRTLIGIMTFDSTIHFYNLNSNLKQTQMMIVPDIEDIFIPLPEDILVNVHECQNVIDVLIDNLPNMWRNNKMTDCCAGNALKAAVMVLKKVGGKLLFFLSSAPNIGELTVNVNRESKDKGSSYRNIYSSSSSTNNVVDSKVREVEMLTPFNNSYTELAQNITQYQIAVDLFACPLYSLDLATIYPLVKNSGGSLYYYPQFNVHQYNDKLREELLFALTTETAWESVMRIRISRGWKITNWYGNFQFRGVDLLALPNCHSSQNFSIIVDLEENVVQDSVVYVQSALLYTNSNGERRIRLHTYALPVTQNIKTITDSINPQVVVSLLSHQAIDISKKGKIADGRNLIQSLCSQVLSTQMLPSESARVLPLYILGMLKSVAFRDSGDVPPDLRIYQWSRVENIPVESVEAYFYPRMFSLHNLEKHHGNCDENNSILLPDTISLTCENMTQDGCYIVEDGENIIMWIGRSVNPQWVYAVFGVQTLEQLNSEYAENHIGSSGNPSGVQILNIINALRKMRTPSYMRLQVSAHDDVVKGVFSKNFGIIYDMRTLHDVELRIQQMCFNGRNGKMKRRVIERERERERRRPKYPQFAPSLSNPHAATLGR</sequence>
<accession>A0A1A8WQN9</accession>
<proteinExistence type="inferred from homology"/>
<dbReference type="InterPro" id="IPR036180">
    <property type="entry name" value="Gelsolin-like_dom_sf"/>
</dbReference>
<dbReference type="PANTHER" id="PTHR13803">
    <property type="entry name" value="SEC24-RELATED PROTEIN"/>
    <property type="match status" value="1"/>
</dbReference>
<dbReference type="InterPro" id="IPR006896">
    <property type="entry name" value="Sec23/24_trunk_dom"/>
</dbReference>
<evidence type="ECO:0000256" key="12">
    <source>
        <dbReference type="SAM" id="MobiDB-lite"/>
    </source>
</evidence>
<evidence type="ECO:0000256" key="5">
    <source>
        <dbReference type="ARBA" id="ARBA00022448"/>
    </source>
</evidence>
<evidence type="ECO:0000259" key="17">
    <source>
        <dbReference type="Pfam" id="PF08033"/>
    </source>
</evidence>
<dbReference type="GO" id="GO:0006886">
    <property type="term" value="P:intracellular protein transport"/>
    <property type="evidence" value="ECO:0007669"/>
    <property type="project" value="InterPro"/>
</dbReference>
<evidence type="ECO:0000256" key="11">
    <source>
        <dbReference type="ARBA" id="ARBA00023136"/>
    </source>
</evidence>
<evidence type="ECO:0000256" key="9">
    <source>
        <dbReference type="ARBA" id="ARBA00022927"/>
    </source>
</evidence>
<dbReference type="SUPFAM" id="SSF82754">
    <property type="entry name" value="C-terminal, gelsolin-like domain of Sec23/24"/>
    <property type="match status" value="1"/>
</dbReference>
<dbReference type="Gene3D" id="1.20.120.730">
    <property type="entry name" value="Sec23/Sec24 helical domain"/>
    <property type="match status" value="1"/>
</dbReference>
<evidence type="ECO:0000256" key="3">
    <source>
        <dbReference type="ARBA" id="ARBA00004586"/>
    </source>
</evidence>
<feature type="domain" description="Sec23/Sec24 beta-sandwich" evidence="17">
    <location>
        <begin position="631"/>
        <end position="715"/>
    </location>
</feature>
<evidence type="ECO:0000256" key="7">
    <source>
        <dbReference type="ARBA" id="ARBA00022824"/>
    </source>
</evidence>
<dbReference type="InterPro" id="IPR029006">
    <property type="entry name" value="ADF-H/Gelsolin-like_dom_sf"/>
</dbReference>
<dbReference type="AlphaFoldDB" id="A0A1A8WQN9"/>
<dbReference type="InterPro" id="IPR050550">
    <property type="entry name" value="SEC23_SEC24_subfamily"/>
</dbReference>
<organism evidence="18 19">
    <name type="scientific">Plasmodium ovale curtisi</name>
    <dbReference type="NCBI Taxonomy" id="864141"/>
    <lineage>
        <taxon>Eukaryota</taxon>
        <taxon>Sar</taxon>
        <taxon>Alveolata</taxon>
        <taxon>Apicomplexa</taxon>
        <taxon>Aconoidasida</taxon>
        <taxon>Haemosporida</taxon>
        <taxon>Plasmodiidae</taxon>
        <taxon>Plasmodium</taxon>
        <taxon>Plasmodium (Plasmodium)</taxon>
    </lineage>
</organism>
<feature type="region of interest" description="Disordered" evidence="12">
    <location>
        <begin position="45"/>
        <end position="115"/>
    </location>
</feature>
<protein>
    <submittedName>
        <fullName evidence="18">Protein transport protein Sec24A, putative (SEC24A)</fullName>
    </submittedName>
</protein>
<dbReference type="GO" id="GO:0005789">
    <property type="term" value="C:endoplasmic reticulum membrane"/>
    <property type="evidence" value="ECO:0007669"/>
    <property type="project" value="UniProtKB-SubCell"/>
</dbReference>
<dbReference type="SUPFAM" id="SSF82919">
    <property type="entry name" value="Zn-finger domain of Sec23/24"/>
    <property type="match status" value="1"/>
</dbReference>
<evidence type="ECO:0000256" key="8">
    <source>
        <dbReference type="ARBA" id="ARBA00022892"/>
    </source>
</evidence>
<dbReference type="EMBL" id="FLQV01000481">
    <property type="protein sequence ID" value="SBS93636.1"/>
    <property type="molecule type" value="Genomic_DNA"/>
</dbReference>
<feature type="domain" description="Zinc finger Sec23/Sec24-type" evidence="14">
    <location>
        <begin position="290"/>
        <end position="327"/>
    </location>
</feature>
<dbReference type="InterPro" id="IPR036465">
    <property type="entry name" value="vWFA_dom_sf"/>
</dbReference>
<evidence type="ECO:0000256" key="4">
    <source>
        <dbReference type="ARBA" id="ARBA00008334"/>
    </source>
</evidence>
<dbReference type="GO" id="GO:0000149">
    <property type="term" value="F:SNARE binding"/>
    <property type="evidence" value="ECO:0007669"/>
    <property type="project" value="TreeGrafter"/>
</dbReference>
<dbReference type="InterPro" id="IPR007123">
    <property type="entry name" value="Gelsolin-like_dom"/>
</dbReference>
<keyword evidence="11" id="KW-0472">Membrane</keyword>
<dbReference type="InterPro" id="IPR036174">
    <property type="entry name" value="Znf_Sec23_Sec24_sf"/>
</dbReference>
<feature type="domain" description="Sec23/Sec24 trunk" evidence="15">
    <location>
        <begin position="364"/>
        <end position="622"/>
    </location>
</feature>
<dbReference type="SUPFAM" id="SSF81995">
    <property type="entry name" value="beta-sandwich domain of Sec23/24"/>
    <property type="match status" value="1"/>
</dbReference>
<dbReference type="InterPro" id="IPR006895">
    <property type="entry name" value="Znf_Sec23_Sec24"/>
</dbReference>
<evidence type="ECO:0000259" key="14">
    <source>
        <dbReference type="Pfam" id="PF04810"/>
    </source>
</evidence>
<evidence type="ECO:0000256" key="2">
    <source>
        <dbReference type="ARBA" id="ARBA00004496"/>
    </source>
</evidence>
<dbReference type="GO" id="GO:0070971">
    <property type="term" value="C:endoplasmic reticulum exit site"/>
    <property type="evidence" value="ECO:0007669"/>
    <property type="project" value="TreeGrafter"/>
</dbReference>
<evidence type="ECO:0000259" key="16">
    <source>
        <dbReference type="Pfam" id="PF04815"/>
    </source>
</evidence>
<dbReference type="Gene3D" id="3.40.20.10">
    <property type="entry name" value="Severin"/>
    <property type="match status" value="1"/>
</dbReference>
<reference evidence="19" key="1">
    <citation type="submission" date="2016-05" db="EMBL/GenBank/DDBJ databases">
        <authorList>
            <person name="Naeem Raeece"/>
        </authorList>
    </citation>
    <scope>NUCLEOTIDE SEQUENCE [LARGE SCALE GENOMIC DNA]</scope>
</reference>
<dbReference type="SUPFAM" id="SSF53300">
    <property type="entry name" value="vWA-like"/>
    <property type="match status" value="1"/>
</dbReference>
<keyword evidence="8" id="KW-0931">ER-Golgi transport</keyword>
<dbReference type="InterPro" id="IPR006900">
    <property type="entry name" value="Sec23/24_helical_dom"/>
</dbReference>
<keyword evidence="6" id="KW-0963">Cytoplasm</keyword>
<evidence type="ECO:0000256" key="1">
    <source>
        <dbReference type="ARBA" id="ARBA00004394"/>
    </source>
</evidence>
<dbReference type="PANTHER" id="PTHR13803:SF39">
    <property type="entry name" value="SECRETORY 24AB, ISOFORM A"/>
    <property type="match status" value="1"/>
</dbReference>
<dbReference type="GO" id="GO:0030127">
    <property type="term" value="C:COPII vesicle coat"/>
    <property type="evidence" value="ECO:0007669"/>
    <property type="project" value="InterPro"/>
</dbReference>
<dbReference type="GO" id="GO:0008270">
    <property type="term" value="F:zinc ion binding"/>
    <property type="evidence" value="ECO:0007669"/>
    <property type="project" value="InterPro"/>
</dbReference>
<evidence type="ECO:0000259" key="15">
    <source>
        <dbReference type="Pfam" id="PF04811"/>
    </source>
</evidence>
<comment type="similarity">
    <text evidence="4">Belongs to the SEC23/SEC24 family. SEC24 subfamily.</text>
</comment>
<feature type="compositionally biased region" description="Low complexity" evidence="12">
    <location>
        <begin position="99"/>
        <end position="115"/>
    </location>
</feature>
<dbReference type="InterPro" id="IPR012990">
    <property type="entry name" value="Beta-sandwich_Sec23_24"/>
</dbReference>
<dbReference type="Pfam" id="PF08033">
    <property type="entry name" value="Sec23_BS"/>
    <property type="match status" value="1"/>
</dbReference>
<dbReference type="Pfam" id="PF04810">
    <property type="entry name" value="zf-Sec23_Sec24"/>
    <property type="match status" value="1"/>
</dbReference>
<feature type="compositionally biased region" description="Low complexity" evidence="12">
    <location>
        <begin position="58"/>
        <end position="82"/>
    </location>
</feature>
<dbReference type="SUPFAM" id="SSF81811">
    <property type="entry name" value="Helical domain of Sec23/24"/>
    <property type="match status" value="1"/>
</dbReference>
<feature type="domain" description="Gelsolin-like" evidence="13">
    <location>
        <begin position="843"/>
        <end position="897"/>
    </location>
</feature>
<dbReference type="Proteomes" id="UP000078546">
    <property type="component" value="Unassembled WGS sequence"/>
</dbReference>
<keyword evidence="9" id="KW-0653">Protein transport</keyword>
<keyword evidence="10" id="KW-0333">Golgi apparatus</keyword>
<dbReference type="FunFam" id="2.30.30.380:FF:000012">
    <property type="entry name" value="Protein transport protein Sec24A"/>
    <property type="match status" value="1"/>
</dbReference>
<name>A0A1A8WQN9_PLAOA</name>
<dbReference type="GO" id="GO:0000139">
    <property type="term" value="C:Golgi membrane"/>
    <property type="evidence" value="ECO:0007669"/>
    <property type="project" value="UniProtKB-SubCell"/>
</dbReference>
<dbReference type="GO" id="GO:0090110">
    <property type="term" value="P:COPII-coated vesicle cargo loading"/>
    <property type="evidence" value="ECO:0007669"/>
    <property type="project" value="TreeGrafter"/>
</dbReference>
<keyword evidence="5" id="KW-0813">Transport</keyword>
<dbReference type="Pfam" id="PF04811">
    <property type="entry name" value="Sec23_trunk"/>
    <property type="match status" value="1"/>
</dbReference>
<gene>
    <name evidence="18" type="ORF">POVCU1_026250</name>
</gene>
<dbReference type="Gene3D" id="2.60.40.1670">
    <property type="entry name" value="beta-sandwich domain of Sec23/24"/>
    <property type="match status" value="1"/>
</dbReference>
<dbReference type="Pfam" id="PF00626">
    <property type="entry name" value="Gelsolin"/>
    <property type="match status" value="1"/>
</dbReference>
<evidence type="ECO:0000259" key="13">
    <source>
        <dbReference type="Pfam" id="PF00626"/>
    </source>
</evidence>
<evidence type="ECO:0000313" key="19">
    <source>
        <dbReference type="Proteomes" id="UP000078546"/>
    </source>
</evidence>
<evidence type="ECO:0000256" key="6">
    <source>
        <dbReference type="ARBA" id="ARBA00022490"/>
    </source>
</evidence>
<feature type="domain" description="Sec23/Sec24 helical" evidence="16">
    <location>
        <begin position="727"/>
        <end position="813"/>
    </location>
</feature>
<evidence type="ECO:0000256" key="10">
    <source>
        <dbReference type="ARBA" id="ARBA00023034"/>
    </source>
</evidence>
<dbReference type="Gene3D" id="2.30.30.380">
    <property type="entry name" value="Zn-finger domain of Sec23/24"/>
    <property type="match status" value="1"/>
</dbReference>
<dbReference type="Pfam" id="PF04815">
    <property type="entry name" value="Sec23_helical"/>
    <property type="match status" value="1"/>
</dbReference>
<keyword evidence="7" id="KW-0256">Endoplasmic reticulum</keyword>
<dbReference type="InterPro" id="IPR036175">
    <property type="entry name" value="Sec23/24_helical_dom_sf"/>
</dbReference>
<evidence type="ECO:0000313" key="18">
    <source>
        <dbReference type="EMBL" id="SBS93636.1"/>
    </source>
</evidence>
<feature type="compositionally biased region" description="Polar residues" evidence="12">
    <location>
        <begin position="83"/>
        <end position="98"/>
    </location>
</feature>
<dbReference type="Gene3D" id="3.40.50.410">
    <property type="entry name" value="von Willebrand factor, type A domain"/>
    <property type="match status" value="1"/>
</dbReference>
<comment type="subcellular location">
    <subcellularLocation>
        <location evidence="2">Cytoplasm</location>
    </subcellularLocation>
    <subcellularLocation>
        <location evidence="3">Endoplasmic reticulum membrane</location>
    </subcellularLocation>
    <subcellularLocation>
        <location evidence="1">Golgi apparatus membrane</location>
    </subcellularLocation>
</comment>
<feature type="region of interest" description="Disordered" evidence="12">
    <location>
        <begin position="983"/>
        <end position="1011"/>
    </location>
</feature>